<dbReference type="RefSeq" id="WP_135445904.1">
    <property type="nucleotide sequence ID" value="NZ_SRLE01000012.1"/>
</dbReference>
<accession>A0A4Z0LX90</accession>
<evidence type="ECO:0000313" key="1">
    <source>
        <dbReference type="EMBL" id="TGD71860.1"/>
    </source>
</evidence>
<evidence type="ECO:0000313" key="2">
    <source>
        <dbReference type="Proteomes" id="UP000298050"/>
    </source>
</evidence>
<reference evidence="1 2" key="1">
    <citation type="submission" date="2019-04" db="EMBL/GenBank/DDBJ databases">
        <title>Taxonomy of novel Haliea sp. from mangrove soil of West Coast of India.</title>
        <authorList>
            <person name="Verma A."/>
            <person name="Kumar P."/>
            <person name="Krishnamurthi S."/>
        </authorList>
    </citation>
    <scope>NUCLEOTIDE SEQUENCE [LARGE SCALE GENOMIC DNA]</scope>
    <source>
        <strain evidence="1 2">SAOS-164</strain>
    </source>
</reference>
<dbReference type="AlphaFoldDB" id="A0A4Z0LX90"/>
<proteinExistence type="predicted"/>
<dbReference type="EMBL" id="SRLE01000012">
    <property type="protein sequence ID" value="TGD71860.1"/>
    <property type="molecule type" value="Genomic_DNA"/>
</dbReference>
<dbReference type="OrthoDB" id="8758244at2"/>
<gene>
    <name evidence="1" type="ORF">E4634_17260</name>
</gene>
<comment type="caution">
    <text evidence="1">The sequence shown here is derived from an EMBL/GenBank/DDBJ whole genome shotgun (WGS) entry which is preliminary data.</text>
</comment>
<organism evidence="1 2">
    <name type="scientific">Mangrovimicrobium sediminis</name>
    <dbReference type="NCBI Taxonomy" id="2562682"/>
    <lineage>
        <taxon>Bacteria</taxon>
        <taxon>Pseudomonadati</taxon>
        <taxon>Pseudomonadota</taxon>
        <taxon>Gammaproteobacteria</taxon>
        <taxon>Cellvibrionales</taxon>
        <taxon>Halieaceae</taxon>
        <taxon>Mangrovimicrobium</taxon>
    </lineage>
</organism>
<evidence type="ECO:0008006" key="3">
    <source>
        <dbReference type="Google" id="ProtNLM"/>
    </source>
</evidence>
<dbReference type="Proteomes" id="UP000298050">
    <property type="component" value="Unassembled WGS sequence"/>
</dbReference>
<name>A0A4Z0LX90_9GAMM</name>
<keyword evidence="2" id="KW-1185">Reference proteome</keyword>
<sequence length="148" mass="15885">MASQAATVYFDDPHPNAPYLDVINITKLGGSGDFDFVIDVVLQETDRVVSLTLEAGESYTLYGYFTEFTLSESGSGWVSNVDMFGDPSGTKDYMVVDSNTAVGTCVQGTHCVWDIVVTNVPVPATAWLFSSALLGLGGIMRRRGQQAA</sequence>
<protein>
    <recommendedName>
        <fullName evidence="3">VPLPA-CTERM sorting domain-containing protein</fullName>
    </recommendedName>
</protein>